<accession>A0ABU4RV17</accession>
<sequence>MTEDAESILDIIGKLGLEGLVFIPAEDSPTDEALLVVGFEVSGIKTVYQIDQTFE</sequence>
<keyword evidence="2" id="KW-1185">Reference proteome</keyword>
<gene>
    <name evidence="1" type="ORF">SCD92_05005</name>
</gene>
<dbReference type="EMBL" id="JAXAFO010000006">
    <property type="protein sequence ID" value="MDX6848707.1"/>
    <property type="molecule type" value="Genomic_DNA"/>
</dbReference>
<reference evidence="1 2" key="1">
    <citation type="submission" date="2023-11" db="EMBL/GenBank/DDBJ databases">
        <title>Gilvimarinus fulvus sp. nov., isolated from the surface of Kelp.</title>
        <authorList>
            <person name="Sun Y.Y."/>
            <person name="Gong Y."/>
            <person name="Du Z.J."/>
        </authorList>
    </citation>
    <scope>NUCLEOTIDE SEQUENCE [LARGE SCALE GENOMIC DNA]</scope>
    <source>
        <strain evidence="1 2">SDUM040013</strain>
    </source>
</reference>
<proteinExistence type="predicted"/>
<protein>
    <submittedName>
        <fullName evidence="1">Uncharacterized protein</fullName>
    </submittedName>
</protein>
<dbReference type="Proteomes" id="UP001273505">
    <property type="component" value="Unassembled WGS sequence"/>
</dbReference>
<organism evidence="1 2">
    <name type="scientific">Gilvimarinus gilvus</name>
    <dbReference type="NCBI Taxonomy" id="3058038"/>
    <lineage>
        <taxon>Bacteria</taxon>
        <taxon>Pseudomonadati</taxon>
        <taxon>Pseudomonadota</taxon>
        <taxon>Gammaproteobacteria</taxon>
        <taxon>Cellvibrionales</taxon>
        <taxon>Cellvibrionaceae</taxon>
        <taxon>Gilvimarinus</taxon>
    </lineage>
</organism>
<dbReference type="RefSeq" id="WP_302724090.1">
    <property type="nucleotide sequence ID" value="NZ_JAULRU010000731.1"/>
</dbReference>
<evidence type="ECO:0000313" key="1">
    <source>
        <dbReference type="EMBL" id="MDX6848707.1"/>
    </source>
</evidence>
<evidence type="ECO:0000313" key="2">
    <source>
        <dbReference type="Proteomes" id="UP001273505"/>
    </source>
</evidence>
<name>A0ABU4RV17_9GAMM</name>
<comment type="caution">
    <text evidence="1">The sequence shown here is derived from an EMBL/GenBank/DDBJ whole genome shotgun (WGS) entry which is preliminary data.</text>
</comment>